<comment type="caution">
    <text evidence="2">The sequence shown here is derived from an EMBL/GenBank/DDBJ whole genome shotgun (WGS) entry which is preliminary data.</text>
</comment>
<sequence>MERRNFLNMMSLTLVVIGGVNWGFVSLFGFDPLALLLGGYNTLLAKLVYGAVGLGALWVFYAYMLTPGNNARKMD</sequence>
<reference evidence="2 3" key="1">
    <citation type="submission" date="2019-03" db="EMBL/GenBank/DDBJ databases">
        <title>Genomic Encyclopedia of Type Strains, Phase IV (KMG-IV): sequencing the most valuable type-strain genomes for metagenomic binning, comparative biology and taxonomic classification.</title>
        <authorList>
            <person name="Goeker M."/>
        </authorList>
    </citation>
    <scope>NUCLEOTIDE SEQUENCE [LARGE SCALE GENOMIC DNA]</scope>
    <source>
        <strain evidence="2 3">DSM 24455</strain>
    </source>
</reference>
<feature type="transmembrane region" description="Helical" evidence="1">
    <location>
        <begin position="43"/>
        <end position="64"/>
    </location>
</feature>
<dbReference type="PANTHER" id="PTHR37304">
    <property type="entry name" value="MEMBRANE PROTEIN-RELATED"/>
    <property type="match status" value="1"/>
</dbReference>
<keyword evidence="1" id="KW-0812">Transmembrane</keyword>
<protein>
    <recommendedName>
        <fullName evidence="4">DUF378 domain-containing protein</fullName>
    </recommendedName>
</protein>
<dbReference type="RefSeq" id="WP_133628114.1">
    <property type="nucleotide sequence ID" value="NZ_SOAZ01000010.1"/>
</dbReference>
<evidence type="ECO:0000313" key="3">
    <source>
        <dbReference type="Proteomes" id="UP000295325"/>
    </source>
</evidence>
<evidence type="ECO:0000256" key="1">
    <source>
        <dbReference type="SAM" id="Phobius"/>
    </source>
</evidence>
<feature type="transmembrane region" description="Helical" evidence="1">
    <location>
        <begin position="12"/>
        <end position="37"/>
    </location>
</feature>
<dbReference type="PANTHER" id="PTHR37304:SF1">
    <property type="entry name" value="MEMBRANE PROTEIN"/>
    <property type="match status" value="1"/>
</dbReference>
<evidence type="ECO:0000313" key="2">
    <source>
        <dbReference type="EMBL" id="TDT60936.1"/>
    </source>
</evidence>
<name>A0A4R7KQG6_9CLOT</name>
<dbReference type="EMBL" id="SOAZ01000010">
    <property type="protein sequence ID" value="TDT60936.1"/>
    <property type="molecule type" value="Genomic_DNA"/>
</dbReference>
<dbReference type="Pfam" id="PF04070">
    <property type="entry name" value="DUF378"/>
    <property type="match status" value="1"/>
</dbReference>
<evidence type="ECO:0008006" key="4">
    <source>
        <dbReference type="Google" id="ProtNLM"/>
    </source>
</evidence>
<gene>
    <name evidence="2" type="ORF">EDD71_11054</name>
</gene>
<proteinExistence type="predicted"/>
<keyword evidence="3" id="KW-1185">Reference proteome</keyword>
<keyword evidence="1" id="KW-0472">Membrane</keyword>
<dbReference type="Proteomes" id="UP000295325">
    <property type="component" value="Unassembled WGS sequence"/>
</dbReference>
<keyword evidence="1" id="KW-1133">Transmembrane helix</keyword>
<accession>A0A4R7KQG6</accession>
<dbReference type="OrthoDB" id="1956445at2"/>
<dbReference type="AlphaFoldDB" id="A0A4R7KQG6"/>
<dbReference type="InterPro" id="IPR007211">
    <property type="entry name" value="DUF378"/>
</dbReference>
<organism evidence="2 3">
    <name type="scientific">Fonticella tunisiensis</name>
    <dbReference type="NCBI Taxonomy" id="1096341"/>
    <lineage>
        <taxon>Bacteria</taxon>
        <taxon>Bacillati</taxon>
        <taxon>Bacillota</taxon>
        <taxon>Clostridia</taxon>
        <taxon>Eubacteriales</taxon>
        <taxon>Clostridiaceae</taxon>
        <taxon>Fonticella</taxon>
    </lineage>
</organism>